<evidence type="ECO:0000313" key="3">
    <source>
        <dbReference type="EMBL" id="CAF3492409.1"/>
    </source>
</evidence>
<dbReference type="EMBL" id="CAJOBA010000002">
    <property type="protein sequence ID" value="CAF3492409.1"/>
    <property type="molecule type" value="Genomic_DNA"/>
</dbReference>
<dbReference type="EMBL" id="CAJNOQ010000012">
    <property type="protein sequence ID" value="CAF0739389.1"/>
    <property type="molecule type" value="Genomic_DNA"/>
</dbReference>
<comment type="caution">
    <text evidence="2">The sequence shown here is derived from an EMBL/GenBank/DDBJ whole genome shotgun (WGS) entry which is preliminary data.</text>
</comment>
<gene>
    <name evidence="2" type="ORF">GPM918_LOCUS172</name>
    <name evidence="1" type="ORF">OVA965_LOCUS49</name>
    <name evidence="4" type="ORF">SRO942_LOCUS173</name>
    <name evidence="3" type="ORF">TMI583_LOCUS49</name>
</gene>
<evidence type="ECO:0000313" key="5">
    <source>
        <dbReference type="Proteomes" id="UP000663829"/>
    </source>
</evidence>
<proteinExistence type="predicted"/>
<organism evidence="2 5">
    <name type="scientific">Didymodactylos carnosus</name>
    <dbReference type="NCBI Taxonomy" id="1234261"/>
    <lineage>
        <taxon>Eukaryota</taxon>
        <taxon>Metazoa</taxon>
        <taxon>Spiralia</taxon>
        <taxon>Gnathifera</taxon>
        <taxon>Rotifera</taxon>
        <taxon>Eurotatoria</taxon>
        <taxon>Bdelloidea</taxon>
        <taxon>Philodinida</taxon>
        <taxon>Philodinidae</taxon>
        <taxon>Didymodactylos</taxon>
    </lineage>
</organism>
<evidence type="ECO:0000313" key="4">
    <source>
        <dbReference type="EMBL" id="CAF3517556.1"/>
    </source>
</evidence>
<dbReference type="Proteomes" id="UP000663829">
    <property type="component" value="Unassembled WGS sequence"/>
</dbReference>
<dbReference type="EMBL" id="CAJOBC010000012">
    <property type="protein sequence ID" value="CAF3517556.1"/>
    <property type="molecule type" value="Genomic_DNA"/>
</dbReference>
<dbReference type="OrthoDB" id="6147543at2759"/>
<dbReference type="AlphaFoldDB" id="A0A813NK68"/>
<reference evidence="2" key="1">
    <citation type="submission" date="2021-02" db="EMBL/GenBank/DDBJ databases">
        <authorList>
            <person name="Nowell W R."/>
        </authorList>
    </citation>
    <scope>NUCLEOTIDE SEQUENCE</scope>
</reference>
<accession>A0A813NK68</accession>
<name>A0A813NK68_9BILA</name>
<evidence type="ECO:0000313" key="1">
    <source>
        <dbReference type="EMBL" id="CAF0721139.1"/>
    </source>
</evidence>
<dbReference type="Proteomes" id="UP000682733">
    <property type="component" value="Unassembled WGS sequence"/>
</dbReference>
<evidence type="ECO:0000313" key="2">
    <source>
        <dbReference type="EMBL" id="CAF0739389.1"/>
    </source>
</evidence>
<dbReference type="Proteomes" id="UP000677228">
    <property type="component" value="Unassembled WGS sequence"/>
</dbReference>
<keyword evidence="5" id="KW-1185">Reference proteome</keyword>
<sequence>MMCSKGDRGDPCETASVRELAKIIDLLSSTGQAVLPAPLNYRFIQLETTKQVIKHKSYKTIINFIDNCIQELTWWVENIKDHNKHSSNSKLDKQIFHSLNKLFGPLETDLFAGRLNTELQKYLSWKPDPYAHAVDAFQLSWKKLKGYAFPLVAQSLAKIVKEQSTILLVAPTWSSQTYYPLLMQQLIQDPVLIPTFP</sequence>
<dbReference type="Proteomes" id="UP000681722">
    <property type="component" value="Unassembled WGS sequence"/>
</dbReference>
<protein>
    <submittedName>
        <fullName evidence="2">Uncharacterized protein</fullName>
    </submittedName>
</protein>
<dbReference type="EMBL" id="CAJNOK010000002">
    <property type="protein sequence ID" value="CAF0721139.1"/>
    <property type="molecule type" value="Genomic_DNA"/>
</dbReference>